<dbReference type="EMBL" id="JAGYPJ010000001">
    <property type="protein sequence ID" value="MBS4200805.1"/>
    <property type="molecule type" value="Genomic_DNA"/>
</dbReference>
<evidence type="ECO:0000313" key="3">
    <source>
        <dbReference type="Proteomes" id="UP000682713"/>
    </source>
</evidence>
<dbReference type="InterPro" id="IPR050135">
    <property type="entry name" value="dGTPase-like"/>
</dbReference>
<protein>
    <submittedName>
        <fullName evidence="2">HD domain-containing protein</fullName>
    </submittedName>
</protein>
<feature type="domain" description="HD/PDEase" evidence="1">
    <location>
        <begin position="47"/>
        <end position="137"/>
    </location>
</feature>
<dbReference type="Pfam" id="PF01966">
    <property type="entry name" value="HD"/>
    <property type="match status" value="1"/>
</dbReference>
<dbReference type="Proteomes" id="UP000682713">
    <property type="component" value="Unassembled WGS sequence"/>
</dbReference>
<evidence type="ECO:0000259" key="1">
    <source>
        <dbReference type="SMART" id="SM00471"/>
    </source>
</evidence>
<gene>
    <name evidence="2" type="ORF">KHA93_14310</name>
</gene>
<dbReference type="InterPro" id="IPR006674">
    <property type="entry name" value="HD_domain"/>
</dbReference>
<reference evidence="2 3" key="1">
    <citation type="submission" date="2021-05" db="EMBL/GenBank/DDBJ databases">
        <title>Novel Bacillus species.</title>
        <authorList>
            <person name="Liu G."/>
        </authorList>
    </citation>
    <scope>NUCLEOTIDE SEQUENCE [LARGE SCALE GENOMIC DNA]</scope>
    <source>
        <strain evidence="2 3">FJAT-49732</strain>
    </source>
</reference>
<evidence type="ECO:0000313" key="2">
    <source>
        <dbReference type="EMBL" id="MBS4200805.1"/>
    </source>
</evidence>
<organism evidence="2 3">
    <name type="scientific">Lederbergia citrisecunda</name>
    <dbReference type="NCBI Taxonomy" id="2833583"/>
    <lineage>
        <taxon>Bacteria</taxon>
        <taxon>Bacillati</taxon>
        <taxon>Bacillota</taxon>
        <taxon>Bacilli</taxon>
        <taxon>Bacillales</taxon>
        <taxon>Bacillaceae</taxon>
        <taxon>Lederbergia</taxon>
    </lineage>
</organism>
<dbReference type="Gene3D" id="1.10.3210.10">
    <property type="entry name" value="Hypothetical protein af1432"/>
    <property type="match status" value="1"/>
</dbReference>
<accession>A0A942TM92</accession>
<dbReference type="SUPFAM" id="SSF109604">
    <property type="entry name" value="HD-domain/PDEase-like"/>
    <property type="match status" value="1"/>
</dbReference>
<name>A0A942TM92_9BACI</name>
<dbReference type="SMART" id="SM00471">
    <property type="entry name" value="HDc"/>
    <property type="match status" value="1"/>
</dbReference>
<dbReference type="GO" id="GO:0008832">
    <property type="term" value="F:dGTPase activity"/>
    <property type="evidence" value="ECO:0007669"/>
    <property type="project" value="TreeGrafter"/>
</dbReference>
<dbReference type="AlphaFoldDB" id="A0A942TM92"/>
<dbReference type="InterPro" id="IPR003607">
    <property type="entry name" value="HD/PDEase_dom"/>
</dbReference>
<keyword evidence="3" id="KW-1185">Reference proteome</keyword>
<comment type="caution">
    <text evidence="2">The sequence shown here is derived from an EMBL/GenBank/DDBJ whole genome shotgun (WGS) entry which is preliminary data.</text>
</comment>
<proteinExistence type="predicted"/>
<dbReference type="PANTHER" id="PTHR11373">
    <property type="entry name" value="DEOXYNUCLEOSIDE TRIPHOSPHATE TRIPHOSPHOHYDROLASE"/>
    <property type="match status" value="1"/>
</dbReference>
<dbReference type="PANTHER" id="PTHR11373:SF4">
    <property type="entry name" value="DEOXYNUCLEOSIDE TRIPHOSPHATE TRIPHOSPHOHYDROLASE SAMHD1"/>
    <property type="match status" value="1"/>
</dbReference>
<sequence length="318" mass="37075">MAFFYLNEPLYPQMQMTDIEYELFHTSYVRRLKYLAHFGAAFLVTPVVHSRFEHTLGVWKLACYFFPEDYILRIAAILHDIGHLPFSHAVEENLGFNHHHFTEKYISSFEIKNILSKYGYYTDEIIAYLDSSSPLTGYDNVLGLDHLDSFFRDTYMAGFARNLPRDVLEKLSCCEKGIVTDEETAMYLLELITVDHELFLSPHLLAVDKILSEAIRLHSKEMGTPLSDFVLLTDHEIITMLRQSSSERAKKLIELLLFRPQNIKVEETFSEHTALKLEVRKVYQKSPLVNGKPILESSKCNDIRKRLQALKKVYYIYE</sequence>
<dbReference type="GO" id="GO:0006203">
    <property type="term" value="P:dGTP catabolic process"/>
    <property type="evidence" value="ECO:0007669"/>
    <property type="project" value="TreeGrafter"/>
</dbReference>
<dbReference type="RefSeq" id="WP_213111342.1">
    <property type="nucleotide sequence ID" value="NZ_JAGYPJ010000001.1"/>
</dbReference>
<dbReference type="CDD" id="cd00077">
    <property type="entry name" value="HDc"/>
    <property type="match status" value="1"/>
</dbReference>